<keyword evidence="1" id="KW-0732">Signal</keyword>
<evidence type="ECO:0000259" key="2">
    <source>
        <dbReference type="PROSITE" id="PS51662"/>
    </source>
</evidence>
<organism evidence="3 4">
    <name type="scientific">Litorimonas taeanensis</name>
    <dbReference type="NCBI Taxonomy" id="568099"/>
    <lineage>
        <taxon>Bacteria</taxon>
        <taxon>Pseudomonadati</taxon>
        <taxon>Pseudomonadota</taxon>
        <taxon>Alphaproteobacteria</taxon>
        <taxon>Maricaulales</taxon>
        <taxon>Robiginitomaculaceae</taxon>
    </lineage>
</organism>
<proteinExistence type="predicted"/>
<dbReference type="InterPro" id="IPR011042">
    <property type="entry name" value="6-blade_b-propeller_TolB-like"/>
</dbReference>
<dbReference type="EMBL" id="RBII01000001">
    <property type="protein sequence ID" value="RKQ70937.1"/>
    <property type="molecule type" value="Genomic_DNA"/>
</dbReference>
<dbReference type="Pfam" id="PF02333">
    <property type="entry name" value="Phytase"/>
    <property type="match status" value="1"/>
</dbReference>
<evidence type="ECO:0000256" key="1">
    <source>
        <dbReference type="SAM" id="SignalP"/>
    </source>
</evidence>
<dbReference type="PROSITE" id="PS51257">
    <property type="entry name" value="PROKAR_LIPOPROTEIN"/>
    <property type="match status" value="1"/>
</dbReference>
<feature type="chain" id="PRO_5019307204" evidence="1">
    <location>
        <begin position="25"/>
        <end position="351"/>
    </location>
</feature>
<accession>A0A420WIW8</accession>
<protein>
    <submittedName>
        <fullName evidence="3">3-phytase</fullName>
    </submittedName>
</protein>
<sequence>MKNLLLLSVSAGLLSACAVTPAYVGIATDLAPFEVQAKFETPVMASEGDSADDPAIYIGDNGNGFIAATDKQAGLYIYNLDGTQRDYMPIGTINNVDLRKGFMYKGAPHVLLVTSNDEINAIQVVLYNPATDRFTEPKDGKLSTGTLSPYGICLGKSVNDTFHIGLTTKAGIYEQHILSATNGELSTRKVREFSTGTKTEGCAFDDRTNLLYIAEEAGGLYRYPASPSGKDEKFVMARAGDYGTMADLEGVTVYQDGADGGYVVMSSQGNNSYALFSLPDHEFAGRFSVTDGAVDGTSTTDGIDVTSTPTAQFPKGFLVVQDDMDETSPSEARKKQNLKVIDWRDIEAGLK</sequence>
<name>A0A420WIW8_9PROT</name>
<dbReference type="InterPro" id="IPR003431">
    <property type="entry name" value="B-propeller_Phytase"/>
</dbReference>
<evidence type="ECO:0000313" key="4">
    <source>
        <dbReference type="Proteomes" id="UP000282211"/>
    </source>
</evidence>
<evidence type="ECO:0000313" key="3">
    <source>
        <dbReference type="EMBL" id="RKQ70937.1"/>
    </source>
</evidence>
<dbReference type="Proteomes" id="UP000282211">
    <property type="component" value="Unassembled WGS sequence"/>
</dbReference>
<feature type="signal peptide" evidence="1">
    <location>
        <begin position="1"/>
        <end position="24"/>
    </location>
</feature>
<dbReference type="PROSITE" id="PS51662">
    <property type="entry name" value="BP_PHYTASE"/>
    <property type="match status" value="1"/>
</dbReference>
<dbReference type="Gene3D" id="2.120.10.30">
    <property type="entry name" value="TolB, C-terminal domain"/>
    <property type="match status" value="1"/>
</dbReference>
<comment type="caution">
    <text evidence="3">The sequence shown here is derived from an EMBL/GenBank/DDBJ whole genome shotgun (WGS) entry which is preliminary data.</text>
</comment>
<dbReference type="AlphaFoldDB" id="A0A420WIW8"/>
<gene>
    <name evidence="3" type="ORF">DES40_0242</name>
</gene>
<reference evidence="3 4" key="1">
    <citation type="submission" date="2018-10" db="EMBL/GenBank/DDBJ databases">
        <title>Genomic Encyclopedia of Type Strains, Phase IV (KMG-IV): sequencing the most valuable type-strain genomes for metagenomic binning, comparative biology and taxonomic classification.</title>
        <authorList>
            <person name="Goeker M."/>
        </authorList>
    </citation>
    <scope>NUCLEOTIDE SEQUENCE [LARGE SCALE GENOMIC DNA]</scope>
    <source>
        <strain evidence="3 4">DSM 22008</strain>
    </source>
</reference>
<dbReference type="RefSeq" id="WP_170144828.1">
    <property type="nucleotide sequence ID" value="NZ_RBII01000001.1"/>
</dbReference>
<keyword evidence="4" id="KW-1185">Reference proteome</keyword>
<dbReference type="SUPFAM" id="SSF50956">
    <property type="entry name" value="Thermostable phytase (3-phytase)"/>
    <property type="match status" value="1"/>
</dbReference>
<dbReference type="InParanoid" id="A0A420WIW8"/>
<feature type="domain" description="BPP" evidence="2">
    <location>
        <begin position="25"/>
        <end position="350"/>
    </location>
</feature>
<dbReference type="GO" id="GO:0016158">
    <property type="term" value="F:inositol hexakisphosphate 3-phosphatase activity"/>
    <property type="evidence" value="ECO:0007669"/>
    <property type="project" value="InterPro"/>
</dbReference>